<sequence>MSPHHYPTFALDDIANLQESAQVEFKLAGGRDGNGKLPEGMWESYSAFANTLGGEIILGVKEEQGQFTIEGIVNPMPMLSEIWTILNDPKKISHNILAPTDVQIIEIMAKKLIRIHVPSVDVKLRPIYVGTDPYSGTYFRVGDADMHASHEQVKQMSHKAEITLSQRPPNNKTSLDK</sequence>
<evidence type="ECO:0000313" key="4">
    <source>
        <dbReference type="Proteomes" id="UP000619118"/>
    </source>
</evidence>
<dbReference type="Gene3D" id="3.30.950.30">
    <property type="entry name" value="Schlafen, AAA domain"/>
    <property type="match status" value="1"/>
</dbReference>
<dbReference type="Proteomes" id="UP000619118">
    <property type="component" value="Unassembled WGS sequence"/>
</dbReference>
<feature type="domain" description="Schlafen AlbA-2" evidence="2">
    <location>
        <begin position="19"/>
        <end position="148"/>
    </location>
</feature>
<comment type="caution">
    <text evidence="3">The sequence shown here is derived from an EMBL/GenBank/DDBJ whole genome shotgun (WGS) entry which is preliminary data.</text>
</comment>
<dbReference type="Pfam" id="PF04326">
    <property type="entry name" value="SLFN_AlbA_2"/>
    <property type="match status" value="1"/>
</dbReference>
<dbReference type="RefSeq" id="WP_160051835.1">
    <property type="nucleotide sequence ID" value="NZ_BMQX01000031.1"/>
</dbReference>
<gene>
    <name evidence="3" type="ORF">GCM10009411_33480</name>
</gene>
<accession>A0ABQ2RGJ6</accession>
<organism evidence="3 4">
    <name type="scientific">Shewanella litoralis</name>
    <dbReference type="NCBI Taxonomy" id="2282700"/>
    <lineage>
        <taxon>Bacteria</taxon>
        <taxon>Pseudomonadati</taxon>
        <taxon>Pseudomonadota</taxon>
        <taxon>Gammaproteobacteria</taxon>
        <taxon>Alteromonadales</taxon>
        <taxon>Shewanellaceae</taxon>
        <taxon>Shewanella</taxon>
    </lineage>
</organism>
<evidence type="ECO:0000313" key="3">
    <source>
        <dbReference type="EMBL" id="GGQ31115.1"/>
    </source>
</evidence>
<feature type="compositionally biased region" description="Polar residues" evidence="1">
    <location>
        <begin position="163"/>
        <end position="177"/>
    </location>
</feature>
<protein>
    <submittedName>
        <fullName evidence="3">ATPase AAA</fullName>
    </submittedName>
</protein>
<dbReference type="EMBL" id="BMQX01000031">
    <property type="protein sequence ID" value="GGQ31115.1"/>
    <property type="molecule type" value="Genomic_DNA"/>
</dbReference>
<keyword evidence="4" id="KW-1185">Reference proteome</keyword>
<feature type="region of interest" description="Disordered" evidence="1">
    <location>
        <begin position="152"/>
        <end position="177"/>
    </location>
</feature>
<evidence type="ECO:0000256" key="1">
    <source>
        <dbReference type="SAM" id="MobiDB-lite"/>
    </source>
</evidence>
<feature type="compositionally biased region" description="Basic and acidic residues" evidence="1">
    <location>
        <begin position="152"/>
        <end position="161"/>
    </location>
</feature>
<proteinExistence type="predicted"/>
<dbReference type="InterPro" id="IPR038461">
    <property type="entry name" value="Schlafen_AlbA_2_dom_sf"/>
</dbReference>
<reference evidence="4" key="1">
    <citation type="journal article" date="2019" name="Int. J. Syst. Evol. Microbiol.">
        <title>The Global Catalogue of Microorganisms (GCM) 10K type strain sequencing project: providing services to taxonomists for standard genome sequencing and annotation.</title>
        <authorList>
            <consortium name="The Broad Institute Genomics Platform"/>
            <consortium name="The Broad Institute Genome Sequencing Center for Infectious Disease"/>
            <person name="Wu L."/>
            <person name="Ma J."/>
        </authorList>
    </citation>
    <scope>NUCLEOTIDE SEQUENCE [LARGE SCALE GENOMIC DNA]</scope>
    <source>
        <strain evidence="4">JCM 32306</strain>
    </source>
</reference>
<evidence type="ECO:0000259" key="2">
    <source>
        <dbReference type="Pfam" id="PF04326"/>
    </source>
</evidence>
<dbReference type="InterPro" id="IPR007421">
    <property type="entry name" value="Schlafen_AlbA_2_dom"/>
</dbReference>
<name>A0ABQ2RGJ6_9GAMM</name>